<dbReference type="RefSeq" id="WP_104688446.1">
    <property type="nucleotide sequence ID" value="NZ_JBKTHY010000001.1"/>
</dbReference>
<dbReference type="InterPro" id="IPR004622">
    <property type="entry name" value="DNA_pol_HolB"/>
</dbReference>
<comment type="caution">
    <text evidence="1">The sequence shown here is derived from an EMBL/GenBank/DDBJ whole genome shotgun (WGS) entry which is preliminary data.</text>
</comment>
<dbReference type="PANTHER" id="PTHR11669:SF8">
    <property type="entry name" value="DNA POLYMERASE III SUBUNIT DELTA"/>
    <property type="match status" value="1"/>
</dbReference>
<dbReference type="AlphaFoldDB" id="A0A2J6NNN6"/>
<dbReference type="Pfam" id="PF13177">
    <property type="entry name" value="DNA_pol3_delta2"/>
    <property type="match status" value="1"/>
</dbReference>
<dbReference type="Proteomes" id="UP000239920">
    <property type="component" value="Unassembled WGS sequence"/>
</dbReference>
<sequence>MSEEPQERSEELQPQIIARLKRILDNHELAHAYLFVGPTGSGKLAVARWLALRLFCLHPQNGEPDLTCAECQRVLSGNHPDIVTAAATGRQIKVDEIRHLKAEFTKSAMEGSQKLFIIRDADKMTTGAANSLLKFIEEPGPGVYILMLTTNKSAVLPTIRSRTQVIEMQPLKRAKLLEQLAAADIPKGERLVAVGLTDSIQQVQEWCADDWFKQAIIAVSQWFNSVSQANMMAFVEVQTKLVKLASDRDKQQVLLDLITLIWRDALLIANGVDDPERLHFVSEQGQMQALTGQYSMSQLLTISQLTLEIRHLLSQNINFQNIVEQLTIRIVQTLRAVGAE</sequence>
<dbReference type="GO" id="GO:0006261">
    <property type="term" value="P:DNA-templated DNA replication"/>
    <property type="evidence" value="ECO:0007669"/>
    <property type="project" value="TreeGrafter"/>
</dbReference>
<dbReference type="OrthoDB" id="9810148at2"/>
<gene>
    <name evidence="1" type="ORF">CK797_03625</name>
</gene>
<dbReference type="NCBIfam" id="NF005972">
    <property type="entry name" value="PRK08058.1"/>
    <property type="match status" value="1"/>
</dbReference>
<dbReference type="EMBL" id="PNFV01000003">
    <property type="protein sequence ID" value="PMB82930.1"/>
    <property type="molecule type" value="Genomic_DNA"/>
</dbReference>
<dbReference type="InterPro" id="IPR050238">
    <property type="entry name" value="DNA_Rep/Repair_Clamp_Loader"/>
</dbReference>
<organism evidence="1 2">
    <name type="scientific">Limosilactobacillus pontis</name>
    <dbReference type="NCBI Taxonomy" id="35787"/>
    <lineage>
        <taxon>Bacteria</taxon>
        <taxon>Bacillati</taxon>
        <taxon>Bacillota</taxon>
        <taxon>Bacilli</taxon>
        <taxon>Lactobacillales</taxon>
        <taxon>Lactobacillaceae</taxon>
        <taxon>Limosilactobacillus</taxon>
    </lineage>
</organism>
<dbReference type="CDD" id="cd00009">
    <property type="entry name" value="AAA"/>
    <property type="match status" value="1"/>
</dbReference>
<dbReference type="InterPro" id="IPR027417">
    <property type="entry name" value="P-loop_NTPase"/>
</dbReference>
<dbReference type="GO" id="GO:0003887">
    <property type="term" value="F:DNA-directed DNA polymerase activity"/>
    <property type="evidence" value="ECO:0007669"/>
    <property type="project" value="InterPro"/>
</dbReference>
<dbReference type="Gene3D" id="3.40.50.300">
    <property type="entry name" value="P-loop containing nucleotide triphosphate hydrolases"/>
    <property type="match status" value="1"/>
</dbReference>
<dbReference type="SUPFAM" id="SSF52540">
    <property type="entry name" value="P-loop containing nucleoside triphosphate hydrolases"/>
    <property type="match status" value="1"/>
</dbReference>
<dbReference type="GO" id="GO:0008408">
    <property type="term" value="F:3'-5' exonuclease activity"/>
    <property type="evidence" value="ECO:0007669"/>
    <property type="project" value="InterPro"/>
</dbReference>
<accession>A0A2J6NNN6</accession>
<name>A0A2J6NNN6_9LACO</name>
<protein>
    <submittedName>
        <fullName evidence="1">DNA polymerase III subunit delta</fullName>
    </submittedName>
</protein>
<dbReference type="NCBIfam" id="TIGR00678">
    <property type="entry name" value="holB"/>
    <property type="match status" value="1"/>
</dbReference>
<evidence type="ECO:0000313" key="2">
    <source>
        <dbReference type="Proteomes" id="UP000239920"/>
    </source>
</evidence>
<proteinExistence type="predicted"/>
<dbReference type="PANTHER" id="PTHR11669">
    <property type="entry name" value="REPLICATION FACTOR C / DNA POLYMERASE III GAMMA-TAU SUBUNIT"/>
    <property type="match status" value="1"/>
</dbReference>
<evidence type="ECO:0000313" key="1">
    <source>
        <dbReference type="EMBL" id="PMB82930.1"/>
    </source>
</evidence>
<reference evidence="1 2" key="1">
    <citation type="submission" date="2017-09" db="EMBL/GenBank/DDBJ databases">
        <title>Bacterial strain isolated from the female urinary microbiota.</title>
        <authorList>
            <person name="Thomas-White K."/>
            <person name="Kumar N."/>
            <person name="Forster S."/>
            <person name="Putonti C."/>
            <person name="Lawley T."/>
            <person name="Wolfe A.J."/>
        </authorList>
    </citation>
    <scope>NUCLEOTIDE SEQUENCE [LARGE SCALE GENOMIC DNA]</scope>
    <source>
        <strain evidence="1 2">UMB0683</strain>
    </source>
</reference>